<feature type="compositionally biased region" description="Polar residues" evidence="1">
    <location>
        <begin position="1"/>
        <end position="17"/>
    </location>
</feature>
<evidence type="ECO:0000313" key="3">
    <source>
        <dbReference type="EMBL" id="KZT40828.1"/>
    </source>
</evidence>
<protein>
    <recommendedName>
        <fullName evidence="2">Endonuclease/exonuclease/phosphatase domain-containing protein</fullName>
    </recommendedName>
</protein>
<gene>
    <name evidence="3" type="ORF">SISSUDRAFT_1031573</name>
</gene>
<dbReference type="SUPFAM" id="SSF56219">
    <property type="entry name" value="DNase I-like"/>
    <property type="match status" value="1"/>
</dbReference>
<feature type="compositionally biased region" description="Low complexity" evidence="1">
    <location>
        <begin position="1016"/>
        <end position="1028"/>
    </location>
</feature>
<dbReference type="STRING" id="1314776.A0A166FMY6"/>
<reference evidence="3 4" key="1">
    <citation type="journal article" date="2016" name="Mol. Biol. Evol.">
        <title>Comparative Genomics of Early-Diverging Mushroom-Forming Fungi Provides Insights into the Origins of Lignocellulose Decay Capabilities.</title>
        <authorList>
            <person name="Nagy L.G."/>
            <person name="Riley R."/>
            <person name="Tritt A."/>
            <person name="Adam C."/>
            <person name="Daum C."/>
            <person name="Floudas D."/>
            <person name="Sun H."/>
            <person name="Yadav J.S."/>
            <person name="Pangilinan J."/>
            <person name="Larsson K.H."/>
            <person name="Matsuura K."/>
            <person name="Barry K."/>
            <person name="Labutti K."/>
            <person name="Kuo R."/>
            <person name="Ohm R.A."/>
            <person name="Bhattacharya S.S."/>
            <person name="Shirouzu T."/>
            <person name="Yoshinaga Y."/>
            <person name="Martin F.M."/>
            <person name="Grigoriev I.V."/>
            <person name="Hibbett D.S."/>
        </authorList>
    </citation>
    <scope>NUCLEOTIDE SEQUENCE [LARGE SCALE GENOMIC DNA]</scope>
    <source>
        <strain evidence="3 4">HHB10207 ss-3</strain>
    </source>
</reference>
<dbReference type="AlphaFoldDB" id="A0A166FMY6"/>
<dbReference type="Gene3D" id="3.60.10.10">
    <property type="entry name" value="Endonuclease/exonuclease/phosphatase"/>
    <property type="match status" value="1"/>
</dbReference>
<feature type="compositionally biased region" description="Pro residues" evidence="1">
    <location>
        <begin position="1005"/>
        <end position="1015"/>
    </location>
</feature>
<dbReference type="Pfam" id="PF03372">
    <property type="entry name" value="Exo_endo_phos"/>
    <property type="match status" value="1"/>
</dbReference>
<feature type="region of interest" description="Disordered" evidence="1">
    <location>
        <begin position="999"/>
        <end position="1048"/>
    </location>
</feature>
<keyword evidence="4" id="KW-1185">Reference proteome</keyword>
<accession>A0A166FMY6</accession>
<dbReference type="InterPro" id="IPR005135">
    <property type="entry name" value="Endo/exonuclease/phosphatase"/>
</dbReference>
<evidence type="ECO:0000256" key="1">
    <source>
        <dbReference type="SAM" id="MobiDB-lite"/>
    </source>
</evidence>
<dbReference type="OrthoDB" id="3051112at2759"/>
<organism evidence="3 4">
    <name type="scientific">Sistotremastrum suecicum HHB10207 ss-3</name>
    <dbReference type="NCBI Taxonomy" id="1314776"/>
    <lineage>
        <taxon>Eukaryota</taxon>
        <taxon>Fungi</taxon>
        <taxon>Dikarya</taxon>
        <taxon>Basidiomycota</taxon>
        <taxon>Agaricomycotina</taxon>
        <taxon>Agaricomycetes</taxon>
        <taxon>Sistotremastrales</taxon>
        <taxon>Sistotremastraceae</taxon>
        <taxon>Sistotremastrum</taxon>
    </lineage>
</organism>
<dbReference type="EMBL" id="KV428027">
    <property type="protein sequence ID" value="KZT40828.1"/>
    <property type="molecule type" value="Genomic_DNA"/>
</dbReference>
<evidence type="ECO:0000259" key="2">
    <source>
        <dbReference type="Pfam" id="PF03372"/>
    </source>
</evidence>
<feature type="non-terminal residue" evidence="3">
    <location>
        <position position="1188"/>
    </location>
</feature>
<sequence length="1188" mass="127461">MVTKRSTASNAPGSPTSGKRMRKSKTVSDLSGACTTAPLAPLIPFPNDSLVGLPPLAPTPGDADVLQTQPSTPVAENHDAWMADMNAMIDGGVPTPVTAEGFMPTALPSSSVDPAVGQTPRAFALASAHSAADERPASDYEVAPPGPEGPARACQRLERNLLALRNDVTTRLEASAVTLDHIFNTSAELQTKLPSLEHAVQQLSLDVKQLGKRPEPSTLDPDLRNRLMSIESHIAGLRSSTVSQTEMHSLVQKVMAKLPAETPVHPPLPASMASAPVAAAIPSAAATATYSPPSLTSPVAPPSAQHILPQYHAAPSSFPSADMGSSFPHTYAASSSVAPTPAPVTTALSPLHGSGTAPVSLAGLNTSRAPFPYNPAPPARFDDHNRASVLFGPIDWRAINPDPPTAFNTVIAHLPEHTKPMLITHANVRYSSHANWLCLTWPTSDVAATFKTVWMSSLHGIPNEDMRRLRIILKDPSADPFPVSDVDAAENAGILHFYVPPNRNPRPVHQSNRGGARRMPCSDNQLVILSWNIHGGIRTKLTDPLWLLLLDNVDVAFLQETWLVPAEDDAVKIPEGFSFLAMSRPLHPESTAGSGGVAFLFRSRLDLKLRPDLSGPDFIAASLGIILLVCFYIPPHNSEWADRYCPSAWARFESVVALSAHSSTPVIALGDANARTGSLSSHPEIYTRSSPDHSICARGRELVKHCASANWQIVNGRSPASMKFTSYQGNGQAVVDYALVSSALMSPNTSLFIPDDADWSDHTFLQLSVPLPPHLLPQMLPPRSVSKKISPAKSMRDSIDLSQPLNHAFSNLLACRPSRTLLSSSLYGFTSEHPPPLIIYTCATNPGGRAGKAFAASFHGPNCPLNLACQIPGSQSYTRASLFAIWMAIRDAPLSRSLDIFYCARSVFTDLLVTAGRDAERGWRGPNADIIKCIVLAVRSRPFPVVLKFLPRSLRRGYLSHALRLCSTVPCPTLARPLDMPEQVYTSFRDTVLPPGAHFKLAGLQPPPSPPPAAPAPSDAPYAAIDAAGDPDSDDETQPPIPFHLPHDPHALRKLLRQREGAAKAANRAALYDKTRGNKAWWTDIRETCDPSRSRPLPSAVSLDATLSVMSSRINVAEALPASFDSSRFRAIEAAAALIPNPSTDSTPSSTFSANFTSDDIAAVKSTLENRLHTATGPDRVQYDLLSE</sequence>
<dbReference type="GO" id="GO:0003824">
    <property type="term" value="F:catalytic activity"/>
    <property type="evidence" value="ECO:0007669"/>
    <property type="project" value="InterPro"/>
</dbReference>
<dbReference type="InterPro" id="IPR036691">
    <property type="entry name" value="Endo/exonu/phosph_ase_sf"/>
</dbReference>
<feature type="domain" description="Endonuclease/exonuclease/phosphatase" evidence="2">
    <location>
        <begin position="529"/>
        <end position="762"/>
    </location>
</feature>
<dbReference type="Proteomes" id="UP000076798">
    <property type="component" value="Unassembled WGS sequence"/>
</dbReference>
<feature type="region of interest" description="Disordered" evidence="1">
    <location>
        <begin position="1"/>
        <end position="32"/>
    </location>
</feature>
<evidence type="ECO:0000313" key="4">
    <source>
        <dbReference type="Proteomes" id="UP000076798"/>
    </source>
</evidence>
<proteinExistence type="predicted"/>
<name>A0A166FMY6_9AGAM</name>